<gene>
    <name evidence="9" type="ORF">DEM34_00495</name>
</gene>
<feature type="domain" description="KaiC" evidence="8">
    <location>
        <begin position="246"/>
        <end position="477"/>
    </location>
</feature>
<keyword evidence="4" id="KW-0677">Repeat</keyword>
<protein>
    <recommendedName>
        <fullName evidence="1">non-specific serine/threonine protein kinase</fullName>
        <ecNumber evidence="1">2.7.11.1</ecNumber>
    </recommendedName>
</protein>
<evidence type="ECO:0000256" key="3">
    <source>
        <dbReference type="ARBA" id="ARBA00022679"/>
    </source>
</evidence>
<evidence type="ECO:0000256" key="2">
    <source>
        <dbReference type="ARBA" id="ARBA00022553"/>
    </source>
</evidence>
<dbReference type="SMART" id="SM00382">
    <property type="entry name" value="AAA"/>
    <property type="match status" value="2"/>
</dbReference>
<keyword evidence="2" id="KW-0597">Phosphoprotein</keyword>
<comment type="caution">
    <text evidence="9">The sequence shown here is derived from an EMBL/GenBank/DDBJ whole genome shotgun (WGS) entry which is preliminary data.</text>
</comment>
<feature type="region of interest" description="Disordered" evidence="7">
    <location>
        <begin position="525"/>
        <end position="570"/>
    </location>
</feature>
<evidence type="ECO:0000259" key="8">
    <source>
        <dbReference type="PROSITE" id="PS51146"/>
    </source>
</evidence>
<proteinExistence type="predicted"/>
<dbReference type="InterPro" id="IPR010624">
    <property type="entry name" value="KaiC_dom"/>
</dbReference>
<sequence>MSSLAKRATGIAGLDDMTRGGLPAGRPCLVVGEPGSGKTLLGLNILANALAGGDGAVFVSFEEPVAEVLANTASFPWELERHAEGALALIDARPPADAQTSGRFDLDGLLAGLGAAVTRTGAAWVVVDGIDQLLDLLGERAAAVTEMRRLLLRLTELGVTALVTAKRDARERSAYPGYMESVEYLVPTLIRLNTEVVDHRLMRKLRIAKYRGSEHVADEVPMVMSAEGVRMPMARPAAPAWQVFTERVSTGVQRLDGLLGGGVHRGSSTLISGAPGTSKTTLASAFVAAAAARGEKALMVSFDEAADQIVRNVSAVGIDLETPRRAGRLLIESRRTWNALVEAHFMDLLDLIEQEAPACVVIDPVSALFKAGGSDQASLSIEHLIDEVKARGITTVLTSLANDETGVEGTVARVSTIADTWLVLGYQVSAGERNRSLSIVKSRGTRHSNQVRELVLADSGPDLEDVYTLGSEVLMGTMRLQREAEAAAADESERRARDARVRDVSRQLEQTRLRVAELEREAKRLEEELQDTEDARRSDQEAGARHRERILRSREGADRTPPSDDAEANR</sequence>
<evidence type="ECO:0000256" key="5">
    <source>
        <dbReference type="ARBA" id="ARBA00022777"/>
    </source>
</evidence>
<reference evidence="9 10" key="1">
    <citation type="submission" date="2018-05" db="EMBL/GenBank/DDBJ databases">
        <title>Spiribacter halobius sp. nov., a moderately halophilic bacterium isolated from marine solar saltern.</title>
        <authorList>
            <person name="Zheng W.-S."/>
            <person name="Lu D.-C."/>
            <person name="Du Z.-J."/>
        </authorList>
    </citation>
    <scope>NUCLEOTIDE SEQUENCE [LARGE SCALE GENOMIC DNA]</scope>
    <source>
        <strain evidence="9 10">E85</strain>
    </source>
</reference>
<dbReference type="PIRSF" id="PIRSF039117">
    <property type="entry name" value="KaiC"/>
    <property type="match status" value="1"/>
</dbReference>
<dbReference type="GO" id="GO:0005524">
    <property type="term" value="F:ATP binding"/>
    <property type="evidence" value="ECO:0007669"/>
    <property type="project" value="InterPro"/>
</dbReference>
<evidence type="ECO:0000256" key="7">
    <source>
        <dbReference type="SAM" id="MobiDB-lite"/>
    </source>
</evidence>
<dbReference type="InterPro" id="IPR027417">
    <property type="entry name" value="P-loop_NTPase"/>
</dbReference>
<name>A0A2U2N9K6_9GAMM</name>
<keyword evidence="10" id="KW-1185">Reference proteome</keyword>
<feature type="domain" description="KaiC" evidence="8">
    <location>
        <begin position="5"/>
        <end position="245"/>
    </location>
</feature>
<keyword evidence="6" id="KW-0378">Hydrolase</keyword>
<dbReference type="RefSeq" id="WP_109675134.1">
    <property type="nucleotide sequence ID" value="NZ_CP086615.1"/>
</dbReference>
<dbReference type="InterPro" id="IPR051347">
    <property type="entry name" value="Circadian_clock_KaiC-rel"/>
</dbReference>
<evidence type="ECO:0000313" key="10">
    <source>
        <dbReference type="Proteomes" id="UP000245474"/>
    </source>
</evidence>
<dbReference type="InterPro" id="IPR030665">
    <property type="entry name" value="KaiC"/>
</dbReference>
<dbReference type="NCBIfam" id="NF006799">
    <property type="entry name" value="PRK09302.1"/>
    <property type="match status" value="1"/>
</dbReference>
<dbReference type="PANTHER" id="PTHR42926:SF1">
    <property type="entry name" value="CIRCADIAN CLOCK OSCILLATOR PROTEIN KAIC 1"/>
    <property type="match status" value="1"/>
</dbReference>
<dbReference type="EMBL" id="QFFI01000001">
    <property type="protein sequence ID" value="PWG65778.1"/>
    <property type="molecule type" value="Genomic_DNA"/>
</dbReference>
<dbReference type="GO" id="GO:0004674">
    <property type="term" value="F:protein serine/threonine kinase activity"/>
    <property type="evidence" value="ECO:0007669"/>
    <property type="project" value="UniProtKB-EC"/>
</dbReference>
<dbReference type="AlphaFoldDB" id="A0A2U2N9K6"/>
<dbReference type="SUPFAM" id="SSF52540">
    <property type="entry name" value="P-loop containing nucleoside triphosphate hydrolases"/>
    <property type="match status" value="2"/>
</dbReference>
<evidence type="ECO:0000313" key="9">
    <source>
        <dbReference type="EMBL" id="PWG65778.1"/>
    </source>
</evidence>
<dbReference type="EC" id="2.7.11.1" evidence="1"/>
<keyword evidence="3" id="KW-0808">Transferase</keyword>
<dbReference type="Proteomes" id="UP000245474">
    <property type="component" value="Unassembled WGS sequence"/>
</dbReference>
<dbReference type="InterPro" id="IPR014774">
    <property type="entry name" value="KaiC-like_dom"/>
</dbReference>
<dbReference type="Pfam" id="PF06745">
    <property type="entry name" value="ATPase"/>
    <property type="match status" value="2"/>
</dbReference>
<accession>A0A2U2N9K6</accession>
<dbReference type="OrthoDB" id="9783783at2"/>
<keyword evidence="5" id="KW-0418">Kinase</keyword>
<evidence type="ECO:0000256" key="1">
    <source>
        <dbReference type="ARBA" id="ARBA00012513"/>
    </source>
</evidence>
<dbReference type="Gene3D" id="3.40.50.300">
    <property type="entry name" value="P-loop containing nucleotide triphosphate hydrolases"/>
    <property type="match status" value="2"/>
</dbReference>
<evidence type="ECO:0000256" key="6">
    <source>
        <dbReference type="ARBA" id="ARBA00022801"/>
    </source>
</evidence>
<dbReference type="PANTHER" id="PTHR42926">
    <property type="match status" value="1"/>
</dbReference>
<dbReference type="InterPro" id="IPR003593">
    <property type="entry name" value="AAA+_ATPase"/>
</dbReference>
<dbReference type="PROSITE" id="PS51146">
    <property type="entry name" value="KAIC"/>
    <property type="match status" value="2"/>
</dbReference>
<organism evidence="9 10">
    <name type="scientific">Sediminicurvatus halobius</name>
    <dbReference type="NCBI Taxonomy" id="2182432"/>
    <lineage>
        <taxon>Bacteria</taxon>
        <taxon>Pseudomonadati</taxon>
        <taxon>Pseudomonadota</taxon>
        <taxon>Gammaproteobacteria</taxon>
        <taxon>Chromatiales</taxon>
        <taxon>Ectothiorhodospiraceae</taxon>
        <taxon>Sediminicurvatus</taxon>
    </lineage>
</organism>
<evidence type="ECO:0000256" key="4">
    <source>
        <dbReference type="ARBA" id="ARBA00022737"/>
    </source>
</evidence>
<dbReference type="GO" id="GO:0016787">
    <property type="term" value="F:hydrolase activity"/>
    <property type="evidence" value="ECO:0007669"/>
    <property type="project" value="UniProtKB-KW"/>
</dbReference>